<dbReference type="Proteomes" id="UP001302349">
    <property type="component" value="Chromosome"/>
</dbReference>
<accession>A0ABZ0IW80</accession>
<name>A0ABZ0IW80_9BACT</name>
<evidence type="ECO:0008006" key="3">
    <source>
        <dbReference type="Google" id="ProtNLM"/>
    </source>
</evidence>
<evidence type="ECO:0000313" key="1">
    <source>
        <dbReference type="EMBL" id="WOK09315.1"/>
    </source>
</evidence>
<protein>
    <recommendedName>
        <fullName evidence="3">Lipocalin-like domain-containing protein</fullName>
    </recommendedName>
</protein>
<organism evidence="1 2">
    <name type="scientific">Imperialibacter roseus</name>
    <dbReference type="NCBI Taxonomy" id="1324217"/>
    <lineage>
        <taxon>Bacteria</taxon>
        <taxon>Pseudomonadati</taxon>
        <taxon>Bacteroidota</taxon>
        <taxon>Cytophagia</taxon>
        <taxon>Cytophagales</taxon>
        <taxon>Flammeovirgaceae</taxon>
        <taxon>Imperialibacter</taxon>
    </lineage>
</organism>
<gene>
    <name evidence="1" type="ORF">RT717_11765</name>
</gene>
<keyword evidence="2" id="KW-1185">Reference proteome</keyword>
<proteinExistence type="predicted"/>
<dbReference type="PROSITE" id="PS51257">
    <property type="entry name" value="PROKAR_LIPOPROTEIN"/>
    <property type="match status" value="1"/>
</dbReference>
<sequence>MKRIRLSAYITCLLLPALFSCREQFEPEPFTYSQLLTGKVSKTWRLTGISILEDGAPTQNIPVQDNDCAFDDRYVFYANEEKKFEVQNGATKCDESEGDIVVTDIWAFSNANATLEMILPILSIDTRLPFIVKSLKDDRLSMEIFFDGGSYRFVLQAVKTQD</sequence>
<reference evidence="1 2" key="1">
    <citation type="journal article" date="2023" name="Microbiol. Resour. Announc.">
        <title>Complete Genome Sequence of Imperialibacter roseus strain P4T.</title>
        <authorList>
            <person name="Tizabi D.R."/>
            <person name="Bachvaroff T."/>
            <person name="Hill R.T."/>
        </authorList>
    </citation>
    <scope>NUCLEOTIDE SEQUENCE [LARGE SCALE GENOMIC DNA]</scope>
    <source>
        <strain evidence="1 2">P4T</strain>
    </source>
</reference>
<dbReference type="RefSeq" id="WP_317491935.1">
    <property type="nucleotide sequence ID" value="NZ_CP136051.1"/>
</dbReference>
<evidence type="ECO:0000313" key="2">
    <source>
        <dbReference type="Proteomes" id="UP001302349"/>
    </source>
</evidence>
<dbReference type="EMBL" id="CP136051">
    <property type="protein sequence ID" value="WOK09315.1"/>
    <property type="molecule type" value="Genomic_DNA"/>
</dbReference>